<proteinExistence type="predicted"/>
<accession>A0AAF0KYD4</accession>
<dbReference type="EMBL" id="OQ829281">
    <property type="protein sequence ID" value="WHS68336.1"/>
    <property type="molecule type" value="Genomic_DNA"/>
</dbReference>
<dbReference type="Proteomes" id="UP001223176">
    <property type="component" value="Segment"/>
</dbReference>
<protein>
    <submittedName>
        <fullName evidence="1">Uncharacterized protein</fullName>
    </submittedName>
</protein>
<evidence type="ECO:0000313" key="1">
    <source>
        <dbReference type="EMBL" id="WHS68336.1"/>
    </source>
</evidence>
<keyword evidence="2" id="KW-1185">Reference proteome</keyword>
<reference evidence="1" key="1">
    <citation type="submission" date="2023-04" db="EMBL/GenBank/DDBJ databases">
        <title>Isolation and Characterization of Novel Plasmid-specific Phages Infecting Bacteria Carrying Diverse Conjugative Plasmids.</title>
        <authorList>
            <person name="Parra B."/>
            <person name="Cockx B."/>
            <person name="Lutz V.T."/>
            <person name="Bronsted L."/>
            <person name="Smets B.F."/>
            <person name="Dechesne A."/>
        </authorList>
    </citation>
    <scope>NUCLEOTIDE SEQUENCE</scope>
</reference>
<evidence type="ECO:0000313" key="2">
    <source>
        <dbReference type="Proteomes" id="UP001223176"/>
    </source>
</evidence>
<sequence length="178" mass="19810">MFLIIGYSRVIGLSTTRKGVGEILEGYYQSLLIEAERRSRSRDFNTDNYIGTTFKSTRVYEVPNTYKVNYATMHMEQGVTDISGVFFEVLTKPTVVGQTVTAVVTKKGLRSSGQRVQVLGVAGKNITEPSQMKEFFDQMTRVSVHVTGYGAISMGPTSLDDYESTPVITNNLALNKLW</sequence>
<name>A0AAF0KYD4_9CAUD</name>
<organism evidence="1 2">
    <name type="scientific">phage PKM.Lu.22.1</name>
    <dbReference type="NCBI Taxonomy" id="3049197"/>
    <lineage>
        <taxon>Viruses</taxon>
        <taxon>Duplodnaviria</taxon>
        <taxon>Heunggongvirae</taxon>
        <taxon>Uroviricota</taxon>
        <taxon>Caudoviricetes</taxon>
        <taxon>Grimontviridae</taxon>
    </lineage>
</organism>